<name>A0A2T7BH51_9BACT</name>
<dbReference type="OrthoDB" id="9867664at2"/>
<dbReference type="AlphaFoldDB" id="A0A2T7BH51"/>
<comment type="caution">
    <text evidence="1">The sequence shown here is derived from an EMBL/GenBank/DDBJ whole genome shotgun (WGS) entry which is preliminary data.</text>
</comment>
<organism evidence="1 2">
    <name type="scientific">Chitinophaga parva</name>
    <dbReference type="NCBI Taxonomy" id="2169414"/>
    <lineage>
        <taxon>Bacteria</taxon>
        <taxon>Pseudomonadati</taxon>
        <taxon>Bacteroidota</taxon>
        <taxon>Chitinophagia</taxon>
        <taxon>Chitinophagales</taxon>
        <taxon>Chitinophagaceae</taxon>
        <taxon>Chitinophaga</taxon>
    </lineage>
</organism>
<sequence length="175" mass="19525">MLFGDNELLQLEASLHPNGHVTLLQCCFRSNGKAIGNPGASSVLTTALPLFRQLLEAKGTRKVPFNLDYLTGDIINSLISLNWDVNPSSSVHCFNKDIAERLEVNVQGLPSFDGFHFFVIEEGGYERFLWKDIQANKGYEIRLPKDYLYKTLTAFLQAVQDSTYLAVKPGAALSR</sequence>
<gene>
    <name evidence="1" type="ORF">DCC81_14935</name>
</gene>
<dbReference type="Proteomes" id="UP000244450">
    <property type="component" value="Unassembled WGS sequence"/>
</dbReference>
<evidence type="ECO:0000313" key="2">
    <source>
        <dbReference type="Proteomes" id="UP000244450"/>
    </source>
</evidence>
<protein>
    <submittedName>
        <fullName evidence="1">Uncharacterized protein</fullName>
    </submittedName>
</protein>
<proteinExistence type="predicted"/>
<evidence type="ECO:0000313" key="1">
    <source>
        <dbReference type="EMBL" id="PUZ25573.1"/>
    </source>
</evidence>
<accession>A0A2T7BH51</accession>
<reference evidence="1 2" key="1">
    <citation type="submission" date="2018-04" db="EMBL/GenBank/DDBJ databases">
        <title>Chitinophaga fuyangensis sp. nov., isolated from soil in a chemical factory.</title>
        <authorList>
            <person name="Chen K."/>
        </authorList>
    </citation>
    <scope>NUCLEOTIDE SEQUENCE [LARGE SCALE GENOMIC DNA]</scope>
    <source>
        <strain evidence="1 2">LY-1</strain>
    </source>
</reference>
<dbReference type="RefSeq" id="WP_108687413.1">
    <property type="nucleotide sequence ID" value="NZ_QCYK01000002.1"/>
</dbReference>
<keyword evidence="2" id="KW-1185">Reference proteome</keyword>
<dbReference type="EMBL" id="QCYK01000002">
    <property type="protein sequence ID" value="PUZ25573.1"/>
    <property type="molecule type" value="Genomic_DNA"/>
</dbReference>